<accession>A0A0D3HZK4</accession>
<dbReference type="eggNOG" id="KOG0907">
    <property type="taxonomic scope" value="Eukaryota"/>
</dbReference>
<feature type="compositionally biased region" description="Pro residues" evidence="2">
    <location>
        <begin position="55"/>
        <end position="65"/>
    </location>
</feature>
<dbReference type="AlphaFoldDB" id="A0A0D3HZK4"/>
<dbReference type="OMA" id="CAYHASW"/>
<protein>
    <recommendedName>
        <fullName evidence="4">Thioredoxin domain-containing protein</fullName>
    </recommendedName>
</protein>
<feature type="signal peptide" evidence="3">
    <location>
        <begin position="1"/>
        <end position="16"/>
    </location>
</feature>
<dbReference type="PANTHER" id="PTHR43601:SF32">
    <property type="entry name" value="THIOREDOXIN-LIKE 2-2, CHLOROPLASTIC"/>
    <property type="match status" value="1"/>
</dbReference>
<reference evidence="6" key="1">
    <citation type="journal article" date="2013" name="Nature">
        <title>Pan genome of the phytoplankton Emiliania underpins its global distribution.</title>
        <authorList>
            <person name="Read B.A."/>
            <person name="Kegel J."/>
            <person name="Klute M.J."/>
            <person name="Kuo A."/>
            <person name="Lefebvre S.C."/>
            <person name="Maumus F."/>
            <person name="Mayer C."/>
            <person name="Miller J."/>
            <person name="Monier A."/>
            <person name="Salamov A."/>
            <person name="Young J."/>
            <person name="Aguilar M."/>
            <person name="Claverie J.M."/>
            <person name="Frickenhaus S."/>
            <person name="Gonzalez K."/>
            <person name="Herman E.K."/>
            <person name="Lin Y.C."/>
            <person name="Napier J."/>
            <person name="Ogata H."/>
            <person name="Sarno A.F."/>
            <person name="Shmutz J."/>
            <person name="Schroeder D."/>
            <person name="de Vargas C."/>
            <person name="Verret F."/>
            <person name="von Dassow P."/>
            <person name="Valentin K."/>
            <person name="Van de Peer Y."/>
            <person name="Wheeler G."/>
            <person name="Dacks J.B."/>
            <person name="Delwiche C.F."/>
            <person name="Dyhrman S.T."/>
            <person name="Glockner G."/>
            <person name="John U."/>
            <person name="Richards T."/>
            <person name="Worden A.Z."/>
            <person name="Zhang X."/>
            <person name="Grigoriev I.V."/>
            <person name="Allen A.E."/>
            <person name="Bidle K."/>
            <person name="Borodovsky M."/>
            <person name="Bowler C."/>
            <person name="Brownlee C."/>
            <person name="Cock J.M."/>
            <person name="Elias M."/>
            <person name="Gladyshev V.N."/>
            <person name="Groth M."/>
            <person name="Guda C."/>
            <person name="Hadaegh A."/>
            <person name="Iglesias-Rodriguez M.D."/>
            <person name="Jenkins J."/>
            <person name="Jones B.M."/>
            <person name="Lawson T."/>
            <person name="Leese F."/>
            <person name="Lindquist E."/>
            <person name="Lobanov A."/>
            <person name="Lomsadze A."/>
            <person name="Malik S.B."/>
            <person name="Marsh M.E."/>
            <person name="Mackinder L."/>
            <person name="Mock T."/>
            <person name="Mueller-Roeber B."/>
            <person name="Pagarete A."/>
            <person name="Parker M."/>
            <person name="Probert I."/>
            <person name="Quesneville H."/>
            <person name="Raines C."/>
            <person name="Rensing S.A."/>
            <person name="Riano-Pachon D.M."/>
            <person name="Richier S."/>
            <person name="Rokitta S."/>
            <person name="Shiraiwa Y."/>
            <person name="Soanes D.M."/>
            <person name="van der Giezen M."/>
            <person name="Wahlund T.M."/>
            <person name="Williams B."/>
            <person name="Wilson W."/>
            <person name="Wolfe G."/>
            <person name="Wurch L.L."/>
        </authorList>
    </citation>
    <scope>NUCLEOTIDE SEQUENCE</scope>
</reference>
<dbReference type="GO" id="GO:0045454">
    <property type="term" value="P:cell redox homeostasis"/>
    <property type="evidence" value="ECO:0007669"/>
    <property type="project" value="TreeGrafter"/>
</dbReference>
<dbReference type="PROSITE" id="PS51352">
    <property type="entry name" value="THIOREDOXIN_2"/>
    <property type="match status" value="1"/>
</dbReference>
<sequence>MSAALFGLLLGSSAAALRFSPPASPPPAAAHPAARASPPVAGFWSRIRGRSTRTAPPPSPSPPAATPSTAVLNPPTPGLTHLEDEAAYRAKLAQAESESRVVCIKFYASWCRACKAMAPKYKRVADDWPEIEFCEVLFDTNKALCKGLGIKVLPYIEVVAGSAGKASTDLHPAGPVPPHPVPSRRPCSAGGGLLLRAEQDQLAHGEARGALWLRGDSVHERGRPA</sequence>
<dbReference type="KEGG" id="ehx:EMIHUDRAFT_431430"/>
<feature type="region of interest" description="Disordered" evidence="2">
    <location>
        <begin position="49"/>
        <end position="77"/>
    </location>
</feature>
<dbReference type="HOGENOM" id="CLU_1231837_0_0_1"/>
<keyword evidence="3" id="KW-0732">Signal</keyword>
<proteinExistence type="inferred from homology"/>
<evidence type="ECO:0000313" key="5">
    <source>
        <dbReference type="EnsemblProtists" id="EOD04439"/>
    </source>
</evidence>
<dbReference type="GeneID" id="17250591"/>
<dbReference type="Gene3D" id="3.40.30.10">
    <property type="entry name" value="Glutaredoxin"/>
    <property type="match status" value="1"/>
</dbReference>
<organism evidence="5 6">
    <name type="scientific">Emiliania huxleyi (strain CCMP1516)</name>
    <dbReference type="NCBI Taxonomy" id="280463"/>
    <lineage>
        <taxon>Eukaryota</taxon>
        <taxon>Haptista</taxon>
        <taxon>Haptophyta</taxon>
        <taxon>Prymnesiophyceae</taxon>
        <taxon>Isochrysidales</taxon>
        <taxon>Noelaerhabdaceae</taxon>
        <taxon>Emiliania</taxon>
    </lineage>
</organism>
<dbReference type="STRING" id="2903.R1D6T1"/>
<dbReference type="PaxDb" id="2903-EOD04439"/>
<evidence type="ECO:0000256" key="2">
    <source>
        <dbReference type="SAM" id="MobiDB-lite"/>
    </source>
</evidence>
<feature type="chain" id="PRO_5044192974" description="Thioredoxin domain-containing protein" evidence="3">
    <location>
        <begin position="17"/>
        <end position="225"/>
    </location>
</feature>
<reference evidence="5" key="2">
    <citation type="submission" date="2024-10" db="UniProtKB">
        <authorList>
            <consortium name="EnsemblProtists"/>
        </authorList>
    </citation>
    <scope>IDENTIFICATION</scope>
</reference>
<comment type="similarity">
    <text evidence="1">Belongs to the thioredoxin family.</text>
</comment>
<dbReference type="PANTHER" id="PTHR43601">
    <property type="entry name" value="THIOREDOXIN, MITOCHONDRIAL"/>
    <property type="match status" value="1"/>
</dbReference>
<evidence type="ECO:0000256" key="1">
    <source>
        <dbReference type="ARBA" id="ARBA00008987"/>
    </source>
</evidence>
<dbReference type="InterPro" id="IPR036249">
    <property type="entry name" value="Thioredoxin-like_sf"/>
</dbReference>
<keyword evidence="6" id="KW-1185">Reference proteome</keyword>
<feature type="compositionally biased region" description="Pro residues" evidence="2">
    <location>
        <begin position="174"/>
        <end position="183"/>
    </location>
</feature>
<evidence type="ECO:0000256" key="3">
    <source>
        <dbReference type="SAM" id="SignalP"/>
    </source>
</evidence>
<dbReference type="EnsemblProtists" id="EOD04439">
    <property type="protein sequence ID" value="EOD04439"/>
    <property type="gene ID" value="EMIHUDRAFT_431430"/>
</dbReference>
<feature type="region of interest" description="Disordered" evidence="2">
    <location>
        <begin position="168"/>
        <end position="191"/>
    </location>
</feature>
<dbReference type="Pfam" id="PF00085">
    <property type="entry name" value="Thioredoxin"/>
    <property type="match status" value="1"/>
</dbReference>
<dbReference type="CDD" id="cd02947">
    <property type="entry name" value="TRX_family"/>
    <property type="match status" value="1"/>
</dbReference>
<dbReference type="SUPFAM" id="SSF52833">
    <property type="entry name" value="Thioredoxin-like"/>
    <property type="match status" value="1"/>
</dbReference>
<evidence type="ECO:0000259" key="4">
    <source>
        <dbReference type="PROSITE" id="PS51352"/>
    </source>
</evidence>
<dbReference type="InterPro" id="IPR013766">
    <property type="entry name" value="Thioredoxin_domain"/>
</dbReference>
<dbReference type="Proteomes" id="UP000013827">
    <property type="component" value="Unassembled WGS sequence"/>
</dbReference>
<feature type="domain" description="Thioredoxin" evidence="4">
    <location>
        <begin position="55"/>
        <end position="191"/>
    </location>
</feature>
<evidence type="ECO:0000313" key="6">
    <source>
        <dbReference type="Proteomes" id="UP000013827"/>
    </source>
</evidence>
<dbReference type="RefSeq" id="XP_005756868.1">
    <property type="nucleotide sequence ID" value="XM_005756811.1"/>
</dbReference>
<name>A0A0D3HZK4_EMIH1</name>